<evidence type="ECO:0000313" key="4">
    <source>
        <dbReference type="Proteomes" id="UP001430306"/>
    </source>
</evidence>
<feature type="compositionally biased region" description="Low complexity" evidence="1">
    <location>
        <begin position="141"/>
        <end position="153"/>
    </location>
</feature>
<reference evidence="3" key="1">
    <citation type="submission" date="2021-11" db="EMBL/GenBank/DDBJ databases">
        <title>Genome sequence.</title>
        <authorList>
            <person name="Sun Q."/>
        </authorList>
    </citation>
    <scope>NUCLEOTIDE SEQUENCE</scope>
    <source>
        <strain evidence="3">JC740</strain>
    </source>
</reference>
<feature type="region of interest" description="Disordered" evidence="1">
    <location>
        <begin position="287"/>
        <end position="338"/>
    </location>
</feature>
<protein>
    <submittedName>
        <fullName evidence="3">Uncharacterized protein</fullName>
    </submittedName>
</protein>
<proteinExistence type="predicted"/>
<comment type="caution">
    <text evidence="3">The sequence shown here is derived from an EMBL/GenBank/DDBJ whole genome shotgun (WGS) entry which is preliminary data.</text>
</comment>
<name>A0ABS8NHU6_9BACT</name>
<feature type="compositionally biased region" description="Basic and acidic residues" evidence="1">
    <location>
        <begin position="316"/>
        <end position="337"/>
    </location>
</feature>
<evidence type="ECO:0000256" key="1">
    <source>
        <dbReference type="SAM" id="MobiDB-lite"/>
    </source>
</evidence>
<accession>A0ABS8NHU6</accession>
<feature type="region of interest" description="Disordered" evidence="1">
    <location>
        <begin position="125"/>
        <end position="154"/>
    </location>
</feature>
<dbReference type="Proteomes" id="UP001430306">
    <property type="component" value="Unassembled WGS sequence"/>
</dbReference>
<evidence type="ECO:0000313" key="3">
    <source>
        <dbReference type="EMBL" id="MCC9643126.1"/>
    </source>
</evidence>
<feature type="compositionally biased region" description="Polar residues" evidence="1">
    <location>
        <begin position="174"/>
        <end position="193"/>
    </location>
</feature>
<dbReference type="RefSeq" id="WP_230274065.1">
    <property type="nucleotide sequence ID" value="NZ_JAJKFW010000023.1"/>
</dbReference>
<sequence length="439" mass="48042">MLSLFNNSSSDHLPPAARIKRLGLALTLAGAASFSSIPALAQDAEVPATPVAATSPKSNKISDWALAGVIWSDASLVRKLASEARERTDDPKRAQELDSLIRQTSEVIQSLESFGWKLRSQQAVATRGPAPAEDSTSAEAMPNTTTPNTMPNPEQVGAALKEELRQTRPELATDSKNSPVRNSKRSTAGSSRTGLERFDTQTPAGVDDPGADDEYRAARTPVDVDNYRVDDYVDETGREARNRADAVEDGVEGAIAAASGRLGMGRGLGARISEREIQTLSATLPYSDDSIYDADDYDPDRDYRVDNPLAADLEAETGRDRGDLDDDISRDADPKEIDGEDEMIADMANSPRARVAPQPQRRSSLQRFTTEEVVQQRDAQWVQFQLDTNELVLRRYTTTENLQQRTNDAVTKLKTDASVAWDTTKNEQLKAVLETISKF</sequence>
<keyword evidence="2" id="KW-0732">Signal</keyword>
<keyword evidence="4" id="KW-1185">Reference proteome</keyword>
<dbReference type="EMBL" id="JAJKFW010000023">
    <property type="protein sequence ID" value="MCC9643126.1"/>
    <property type="molecule type" value="Genomic_DNA"/>
</dbReference>
<feature type="signal peptide" evidence="2">
    <location>
        <begin position="1"/>
        <end position="41"/>
    </location>
</feature>
<feature type="region of interest" description="Disordered" evidence="1">
    <location>
        <begin position="169"/>
        <end position="222"/>
    </location>
</feature>
<organism evidence="3 4">
    <name type="scientific">Rhodopirellula halodulae</name>
    <dbReference type="NCBI Taxonomy" id="2894198"/>
    <lineage>
        <taxon>Bacteria</taxon>
        <taxon>Pseudomonadati</taxon>
        <taxon>Planctomycetota</taxon>
        <taxon>Planctomycetia</taxon>
        <taxon>Pirellulales</taxon>
        <taxon>Pirellulaceae</taxon>
        <taxon>Rhodopirellula</taxon>
    </lineage>
</organism>
<feature type="compositionally biased region" description="Acidic residues" evidence="1">
    <location>
        <begin position="290"/>
        <end position="299"/>
    </location>
</feature>
<feature type="chain" id="PRO_5046473020" evidence="2">
    <location>
        <begin position="42"/>
        <end position="439"/>
    </location>
</feature>
<gene>
    <name evidence="3" type="ORF">LOC71_12640</name>
</gene>
<evidence type="ECO:0000256" key="2">
    <source>
        <dbReference type="SAM" id="SignalP"/>
    </source>
</evidence>